<dbReference type="AlphaFoldDB" id="A0AAV5KM56"/>
<proteinExistence type="predicted"/>
<organism evidence="1 2">
    <name type="scientific">Rubroshorea leprosula</name>
    <dbReference type="NCBI Taxonomy" id="152421"/>
    <lineage>
        <taxon>Eukaryota</taxon>
        <taxon>Viridiplantae</taxon>
        <taxon>Streptophyta</taxon>
        <taxon>Embryophyta</taxon>
        <taxon>Tracheophyta</taxon>
        <taxon>Spermatophyta</taxon>
        <taxon>Magnoliopsida</taxon>
        <taxon>eudicotyledons</taxon>
        <taxon>Gunneridae</taxon>
        <taxon>Pentapetalae</taxon>
        <taxon>rosids</taxon>
        <taxon>malvids</taxon>
        <taxon>Malvales</taxon>
        <taxon>Dipterocarpaceae</taxon>
        <taxon>Rubroshorea</taxon>
    </lineage>
</organism>
<comment type="caution">
    <text evidence="1">The sequence shown here is derived from an EMBL/GenBank/DDBJ whole genome shotgun (WGS) entry which is preliminary data.</text>
</comment>
<protein>
    <submittedName>
        <fullName evidence="1">Uncharacterized protein</fullName>
    </submittedName>
</protein>
<sequence length="51" mass="6200">MLVLNVYFRLFYGEYVFQDFVDLIRGHTYVFFHYDYYNDPDGIFLEATGQS</sequence>
<accession>A0AAV5KM56</accession>
<reference evidence="1 2" key="1">
    <citation type="journal article" date="2021" name="Commun. Biol.">
        <title>The genome of Shorea leprosula (Dipterocarpaceae) highlights the ecological relevance of drought in aseasonal tropical rainforests.</title>
        <authorList>
            <person name="Ng K.K.S."/>
            <person name="Kobayashi M.J."/>
            <person name="Fawcett J.A."/>
            <person name="Hatakeyama M."/>
            <person name="Paape T."/>
            <person name="Ng C.H."/>
            <person name="Ang C.C."/>
            <person name="Tnah L.H."/>
            <person name="Lee C.T."/>
            <person name="Nishiyama T."/>
            <person name="Sese J."/>
            <person name="O'Brien M.J."/>
            <person name="Copetti D."/>
            <person name="Mohd Noor M.I."/>
            <person name="Ong R.C."/>
            <person name="Putra M."/>
            <person name="Sireger I.Z."/>
            <person name="Indrioko S."/>
            <person name="Kosugi Y."/>
            <person name="Izuno A."/>
            <person name="Isagi Y."/>
            <person name="Lee S.L."/>
            <person name="Shimizu K.K."/>
        </authorList>
    </citation>
    <scope>NUCLEOTIDE SEQUENCE [LARGE SCALE GENOMIC DNA]</scope>
    <source>
        <strain evidence="1">214</strain>
    </source>
</reference>
<evidence type="ECO:0000313" key="1">
    <source>
        <dbReference type="EMBL" id="GKV25689.1"/>
    </source>
</evidence>
<dbReference type="Proteomes" id="UP001054252">
    <property type="component" value="Unassembled WGS sequence"/>
</dbReference>
<evidence type="ECO:0000313" key="2">
    <source>
        <dbReference type="Proteomes" id="UP001054252"/>
    </source>
</evidence>
<dbReference type="EMBL" id="BPVZ01000069">
    <property type="protein sequence ID" value="GKV25689.1"/>
    <property type="molecule type" value="Genomic_DNA"/>
</dbReference>
<keyword evidence="2" id="KW-1185">Reference proteome</keyword>
<gene>
    <name evidence="1" type="ORF">SLEP1_g35086</name>
</gene>
<name>A0AAV5KM56_9ROSI</name>